<sequence length="218" mass="24816">ASNFRNEVSQMTRWLSRQEKVSLFQAYVQDYISEDDRNTIHPSALLTLPGAGLEGVDALKAKPRRVGEARFDTVLVAHADVAETTGLEEHLKVGCLQVIFKLPKILSTLRLTSMPWPKDPLAYVEWYQLSRHPGHHHNMYTVTSSQPPQQQSQHHRAFQIIPGEVIPLKNIRQTCQLIPLASPGENWAAEWTSGTVLDRCSNFLLNNWSSKYAYQTIW</sequence>
<organism evidence="1 2">
    <name type="scientific">Scleroderma citrinum Foug A</name>
    <dbReference type="NCBI Taxonomy" id="1036808"/>
    <lineage>
        <taxon>Eukaryota</taxon>
        <taxon>Fungi</taxon>
        <taxon>Dikarya</taxon>
        <taxon>Basidiomycota</taxon>
        <taxon>Agaricomycotina</taxon>
        <taxon>Agaricomycetes</taxon>
        <taxon>Agaricomycetidae</taxon>
        <taxon>Boletales</taxon>
        <taxon>Sclerodermatineae</taxon>
        <taxon>Sclerodermataceae</taxon>
        <taxon>Scleroderma</taxon>
    </lineage>
</organism>
<dbReference type="InParanoid" id="A0A0C3DHH3"/>
<dbReference type="Proteomes" id="UP000053989">
    <property type="component" value="Unassembled WGS sequence"/>
</dbReference>
<gene>
    <name evidence="1" type="ORF">SCLCIDRAFT_134509</name>
</gene>
<feature type="non-terminal residue" evidence="1">
    <location>
        <position position="1"/>
    </location>
</feature>
<proteinExistence type="predicted"/>
<reference evidence="2" key="2">
    <citation type="submission" date="2015-01" db="EMBL/GenBank/DDBJ databases">
        <title>Evolutionary Origins and Diversification of the Mycorrhizal Mutualists.</title>
        <authorList>
            <consortium name="DOE Joint Genome Institute"/>
            <consortium name="Mycorrhizal Genomics Consortium"/>
            <person name="Kohler A."/>
            <person name="Kuo A."/>
            <person name="Nagy L.G."/>
            <person name="Floudas D."/>
            <person name="Copeland A."/>
            <person name="Barry K.W."/>
            <person name="Cichocki N."/>
            <person name="Veneault-Fourrey C."/>
            <person name="LaButti K."/>
            <person name="Lindquist E.A."/>
            <person name="Lipzen A."/>
            <person name="Lundell T."/>
            <person name="Morin E."/>
            <person name="Murat C."/>
            <person name="Riley R."/>
            <person name="Ohm R."/>
            <person name="Sun H."/>
            <person name="Tunlid A."/>
            <person name="Henrissat B."/>
            <person name="Grigoriev I.V."/>
            <person name="Hibbett D.S."/>
            <person name="Martin F."/>
        </authorList>
    </citation>
    <scope>NUCLEOTIDE SEQUENCE [LARGE SCALE GENOMIC DNA]</scope>
    <source>
        <strain evidence="2">Foug A</strain>
    </source>
</reference>
<name>A0A0C3DHH3_9AGAM</name>
<dbReference type="STRING" id="1036808.A0A0C3DHH3"/>
<dbReference type="HOGENOM" id="CLU_006344_0_0_1"/>
<protein>
    <submittedName>
        <fullName evidence="1">Uncharacterized protein</fullName>
    </submittedName>
</protein>
<keyword evidence="2" id="KW-1185">Reference proteome</keyword>
<evidence type="ECO:0000313" key="1">
    <source>
        <dbReference type="EMBL" id="KIM55516.1"/>
    </source>
</evidence>
<evidence type="ECO:0000313" key="2">
    <source>
        <dbReference type="Proteomes" id="UP000053989"/>
    </source>
</evidence>
<reference evidence="1 2" key="1">
    <citation type="submission" date="2014-04" db="EMBL/GenBank/DDBJ databases">
        <authorList>
            <consortium name="DOE Joint Genome Institute"/>
            <person name="Kuo A."/>
            <person name="Kohler A."/>
            <person name="Nagy L.G."/>
            <person name="Floudas D."/>
            <person name="Copeland A."/>
            <person name="Barry K.W."/>
            <person name="Cichocki N."/>
            <person name="Veneault-Fourrey C."/>
            <person name="LaButti K."/>
            <person name="Lindquist E.A."/>
            <person name="Lipzen A."/>
            <person name="Lundell T."/>
            <person name="Morin E."/>
            <person name="Murat C."/>
            <person name="Sun H."/>
            <person name="Tunlid A."/>
            <person name="Henrissat B."/>
            <person name="Grigoriev I.V."/>
            <person name="Hibbett D.S."/>
            <person name="Martin F."/>
            <person name="Nordberg H.P."/>
            <person name="Cantor M.N."/>
            <person name="Hua S.X."/>
        </authorList>
    </citation>
    <scope>NUCLEOTIDE SEQUENCE [LARGE SCALE GENOMIC DNA]</scope>
    <source>
        <strain evidence="1 2">Foug A</strain>
    </source>
</reference>
<dbReference type="AlphaFoldDB" id="A0A0C3DHH3"/>
<dbReference type="EMBL" id="KN822133">
    <property type="protein sequence ID" value="KIM55516.1"/>
    <property type="molecule type" value="Genomic_DNA"/>
</dbReference>
<accession>A0A0C3DHH3</accession>
<dbReference type="OrthoDB" id="3244185at2759"/>